<comment type="caution">
    <text evidence="2">The sequence shown here is derived from an EMBL/GenBank/DDBJ whole genome shotgun (WGS) entry which is preliminary data.</text>
</comment>
<dbReference type="Proteomes" id="UP000253551">
    <property type="component" value="Unassembled WGS sequence"/>
</dbReference>
<keyword evidence="3" id="KW-1185">Reference proteome</keyword>
<sequence>MPTATIIKTSYSISNGMVVSFEKQDQKTLYIVQVEPEQGKSYKISKKYEEFIQFSQKLHEQFNKYSSDLPPKIKYKLHLLVTNKQIHAQRAEELNQFLCVLFSASPFIAQSYIVREFFQPQVYAESHTSYWKRLRSTSFLSRHTQPPFSYLCTQAANKLWHRQPEPSASTSTTAMPRLKKSQSSLCLIKDTIKIKVIYDADNIIVIQVPRSIGLYELRSRILQKFSDSVTLIKSDWVLLFHESTSSICSTSSFYLAQEKPLLPATVISKEDDLISLMNTKWSQLDKITLRCVM</sequence>
<proteinExistence type="predicted"/>
<dbReference type="OrthoDB" id="5593994at2759"/>
<dbReference type="SUPFAM" id="SSF64268">
    <property type="entry name" value="PX domain"/>
    <property type="match status" value="1"/>
</dbReference>
<dbReference type="Gene3D" id="3.30.1520.10">
    <property type="entry name" value="Phox-like domain"/>
    <property type="match status" value="1"/>
</dbReference>
<dbReference type="CDD" id="cd06093">
    <property type="entry name" value="PX_domain"/>
    <property type="match status" value="1"/>
</dbReference>
<gene>
    <name evidence="2" type="ORF">CU098_013815</name>
</gene>
<name>A0A367KY54_RHIST</name>
<organism evidence="2 3">
    <name type="scientific">Rhizopus stolonifer</name>
    <name type="common">Rhizopus nigricans</name>
    <dbReference type="NCBI Taxonomy" id="4846"/>
    <lineage>
        <taxon>Eukaryota</taxon>
        <taxon>Fungi</taxon>
        <taxon>Fungi incertae sedis</taxon>
        <taxon>Mucoromycota</taxon>
        <taxon>Mucoromycotina</taxon>
        <taxon>Mucoromycetes</taxon>
        <taxon>Mucorales</taxon>
        <taxon>Mucorineae</taxon>
        <taxon>Rhizopodaceae</taxon>
        <taxon>Rhizopus</taxon>
    </lineage>
</organism>
<accession>A0A367KY54</accession>
<dbReference type="Gene3D" id="3.10.20.90">
    <property type="entry name" value="Phosphatidylinositol 3-kinase Catalytic Subunit, Chain A, domain 1"/>
    <property type="match status" value="1"/>
</dbReference>
<dbReference type="GO" id="GO:0035091">
    <property type="term" value="F:phosphatidylinositol binding"/>
    <property type="evidence" value="ECO:0007669"/>
    <property type="project" value="InterPro"/>
</dbReference>
<dbReference type="Pfam" id="PF00787">
    <property type="entry name" value="PX"/>
    <property type="match status" value="1"/>
</dbReference>
<dbReference type="SMART" id="SM00312">
    <property type="entry name" value="PX"/>
    <property type="match status" value="1"/>
</dbReference>
<evidence type="ECO:0000313" key="3">
    <source>
        <dbReference type="Proteomes" id="UP000253551"/>
    </source>
</evidence>
<feature type="domain" description="PX" evidence="1">
    <location>
        <begin position="8"/>
        <end position="125"/>
    </location>
</feature>
<evidence type="ECO:0000259" key="1">
    <source>
        <dbReference type="PROSITE" id="PS50195"/>
    </source>
</evidence>
<dbReference type="PROSITE" id="PS50195">
    <property type="entry name" value="PX"/>
    <property type="match status" value="1"/>
</dbReference>
<protein>
    <recommendedName>
        <fullName evidence="1">PX domain-containing protein</fullName>
    </recommendedName>
</protein>
<dbReference type="SUPFAM" id="SSF54277">
    <property type="entry name" value="CAD &amp; PB1 domains"/>
    <property type="match status" value="1"/>
</dbReference>
<reference evidence="2 3" key="1">
    <citation type="journal article" date="2018" name="G3 (Bethesda)">
        <title>Phylogenetic and Phylogenomic Definition of Rhizopus Species.</title>
        <authorList>
            <person name="Gryganskyi A.P."/>
            <person name="Golan J."/>
            <person name="Dolatabadi S."/>
            <person name="Mondo S."/>
            <person name="Robb S."/>
            <person name="Idnurm A."/>
            <person name="Muszewska A."/>
            <person name="Steczkiewicz K."/>
            <person name="Masonjones S."/>
            <person name="Liao H.L."/>
            <person name="Gajdeczka M.T."/>
            <person name="Anike F."/>
            <person name="Vuek A."/>
            <person name="Anishchenko I.M."/>
            <person name="Voigt K."/>
            <person name="de Hoog G.S."/>
            <person name="Smith M.E."/>
            <person name="Heitman J."/>
            <person name="Vilgalys R."/>
            <person name="Stajich J.E."/>
        </authorList>
    </citation>
    <scope>NUCLEOTIDE SEQUENCE [LARGE SCALE GENOMIC DNA]</scope>
    <source>
        <strain evidence="2 3">LSU 92-RS-03</strain>
    </source>
</reference>
<dbReference type="EMBL" id="PJQM01000081">
    <property type="protein sequence ID" value="RCI06812.1"/>
    <property type="molecule type" value="Genomic_DNA"/>
</dbReference>
<evidence type="ECO:0000313" key="2">
    <source>
        <dbReference type="EMBL" id="RCI06812.1"/>
    </source>
</evidence>
<dbReference type="AlphaFoldDB" id="A0A367KY54"/>
<dbReference type="InterPro" id="IPR001683">
    <property type="entry name" value="PX_dom"/>
</dbReference>
<dbReference type="InterPro" id="IPR036871">
    <property type="entry name" value="PX_dom_sf"/>
</dbReference>